<dbReference type="Gene3D" id="3.40.50.300">
    <property type="entry name" value="P-loop containing nucleotide triphosphate hydrolases"/>
    <property type="match status" value="1"/>
</dbReference>
<gene>
    <name evidence="2" type="ORF">ACAOBT_LOCUS26984</name>
</gene>
<evidence type="ECO:0000313" key="3">
    <source>
        <dbReference type="Proteomes" id="UP001152888"/>
    </source>
</evidence>
<name>A0A9P0LUB1_ACAOB</name>
<proteinExistence type="predicted"/>
<dbReference type="GO" id="GO:0003677">
    <property type="term" value="F:DNA binding"/>
    <property type="evidence" value="ECO:0007669"/>
    <property type="project" value="InterPro"/>
</dbReference>
<dbReference type="Proteomes" id="UP001152888">
    <property type="component" value="Unassembled WGS sequence"/>
</dbReference>
<dbReference type="SUPFAM" id="SSF52540">
    <property type="entry name" value="P-loop containing nucleoside triphosphate hydrolases"/>
    <property type="match status" value="1"/>
</dbReference>
<dbReference type="GO" id="GO:0005524">
    <property type="term" value="F:ATP binding"/>
    <property type="evidence" value="ECO:0007669"/>
    <property type="project" value="InterPro"/>
</dbReference>
<keyword evidence="3" id="KW-1185">Reference proteome</keyword>
<sequence>MENIYYIDVTSGDDLLSCIRIFLLDNYLEGKNIRLIVVDSITQPLKTMEIKVRLGLINKLFQQLRILATQFDLAVLCEILSKNVI</sequence>
<feature type="domain" description="RecA family profile 1" evidence="1">
    <location>
        <begin position="1"/>
        <end position="85"/>
    </location>
</feature>
<dbReference type="GO" id="GO:0006281">
    <property type="term" value="P:DNA repair"/>
    <property type="evidence" value="ECO:0007669"/>
    <property type="project" value="InterPro"/>
</dbReference>
<reference evidence="2" key="1">
    <citation type="submission" date="2022-03" db="EMBL/GenBank/DDBJ databases">
        <authorList>
            <person name="Sayadi A."/>
        </authorList>
    </citation>
    <scope>NUCLEOTIDE SEQUENCE</scope>
</reference>
<dbReference type="InterPro" id="IPR020588">
    <property type="entry name" value="RecA_ATP-bd"/>
</dbReference>
<accession>A0A9P0LUB1</accession>
<evidence type="ECO:0000259" key="1">
    <source>
        <dbReference type="PROSITE" id="PS50162"/>
    </source>
</evidence>
<dbReference type="AlphaFoldDB" id="A0A9P0LUB1"/>
<organism evidence="2 3">
    <name type="scientific">Acanthoscelides obtectus</name>
    <name type="common">Bean weevil</name>
    <name type="synonym">Bruchus obtectus</name>
    <dbReference type="NCBI Taxonomy" id="200917"/>
    <lineage>
        <taxon>Eukaryota</taxon>
        <taxon>Metazoa</taxon>
        <taxon>Ecdysozoa</taxon>
        <taxon>Arthropoda</taxon>
        <taxon>Hexapoda</taxon>
        <taxon>Insecta</taxon>
        <taxon>Pterygota</taxon>
        <taxon>Neoptera</taxon>
        <taxon>Endopterygota</taxon>
        <taxon>Coleoptera</taxon>
        <taxon>Polyphaga</taxon>
        <taxon>Cucujiformia</taxon>
        <taxon>Chrysomeloidea</taxon>
        <taxon>Chrysomelidae</taxon>
        <taxon>Bruchinae</taxon>
        <taxon>Bruchini</taxon>
        <taxon>Acanthoscelides</taxon>
    </lineage>
</organism>
<comment type="caution">
    <text evidence="2">The sequence shown here is derived from an EMBL/GenBank/DDBJ whole genome shotgun (WGS) entry which is preliminary data.</text>
</comment>
<dbReference type="OrthoDB" id="5957327at2759"/>
<dbReference type="InterPro" id="IPR027417">
    <property type="entry name" value="P-loop_NTPase"/>
</dbReference>
<dbReference type="GO" id="GO:0140664">
    <property type="term" value="F:ATP-dependent DNA damage sensor activity"/>
    <property type="evidence" value="ECO:0007669"/>
    <property type="project" value="InterPro"/>
</dbReference>
<dbReference type="PROSITE" id="PS50162">
    <property type="entry name" value="RECA_2"/>
    <property type="match status" value="1"/>
</dbReference>
<dbReference type="EMBL" id="CAKOFQ010007511">
    <property type="protein sequence ID" value="CAH2002784.1"/>
    <property type="molecule type" value="Genomic_DNA"/>
</dbReference>
<evidence type="ECO:0000313" key="2">
    <source>
        <dbReference type="EMBL" id="CAH2002784.1"/>
    </source>
</evidence>
<protein>
    <recommendedName>
        <fullName evidence="1">RecA family profile 1 domain-containing protein</fullName>
    </recommendedName>
</protein>